<evidence type="ECO:0000256" key="1">
    <source>
        <dbReference type="ARBA" id="ARBA00004141"/>
    </source>
</evidence>
<accession>A0A6A4WJ23</accession>
<evidence type="ECO:0000259" key="12">
    <source>
        <dbReference type="PROSITE" id="PS50262"/>
    </source>
</evidence>
<feature type="transmembrane region" description="Helical" evidence="11">
    <location>
        <begin position="68"/>
        <end position="88"/>
    </location>
</feature>
<feature type="region of interest" description="Disordered" evidence="10">
    <location>
        <begin position="323"/>
        <end position="343"/>
    </location>
</feature>
<dbReference type="InterPro" id="IPR017452">
    <property type="entry name" value="GPCR_Rhodpsn_7TM"/>
</dbReference>
<feature type="compositionally biased region" description="Polar residues" evidence="10">
    <location>
        <begin position="330"/>
        <end position="339"/>
    </location>
</feature>
<dbReference type="PROSITE" id="PS50262">
    <property type="entry name" value="G_PROTEIN_RECEP_F1_2"/>
    <property type="match status" value="1"/>
</dbReference>
<dbReference type="Gene3D" id="1.20.1070.10">
    <property type="entry name" value="Rhodopsin 7-helix transmembrane proteins"/>
    <property type="match status" value="1"/>
</dbReference>
<feature type="transmembrane region" description="Helical" evidence="11">
    <location>
        <begin position="245"/>
        <end position="265"/>
    </location>
</feature>
<feature type="transmembrane region" description="Helical" evidence="11">
    <location>
        <begin position="30"/>
        <end position="56"/>
    </location>
</feature>
<comment type="subcellular location">
    <subcellularLocation>
        <location evidence="1">Membrane</location>
        <topology evidence="1">Multi-pass membrane protein</topology>
    </subcellularLocation>
</comment>
<dbReference type="GO" id="GO:0016020">
    <property type="term" value="C:membrane"/>
    <property type="evidence" value="ECO:0007669"/>
    <property type="project" value="UniProtKB-SubCell"/>
</dbReference>
<evidence type="ECO:0000256" key="2">
    <source>
        <dbReference type="ARBA" id="ARBA00010663"/>
    </source>
</evidence>
<keyword evidence="5" id="KW-0297">G-protein coupled receptor</keyword>
<dbReference type="PANTHER" id="PTHR24240">
    <property type="entry name" value="OPSIN"/>
    <property type="match status" value="1"/>
</dbReference>
<keyword evidence="8" id="KW-0807">Transducer</keyword>
<evidence type="ECO:0000256" key="11">
    <source>
        <dbReference type="SAM" id="Phobius"/>
    </source>
</evidence>
<dbReference type="Pfam" id="PF00001">
    <property type="entry name" value="7tm_1"/>
    <property type="match status" value="1"/>
</dbReference>
<evidence type="ECO:0000256" key="5">
    <source>
        <dbReference type="ARBA" id="ARBA00023040"/>
    </source>
</evidence>
<comment type="similarity">
    <text evidence="2">Belongs to the G-protein coupled receptor 1 family.</text>
</comment>
<dbReference type="EMBL" id="VIIS01000772">
    <property type="protein sequence ID" value="KAF0305249.1"/>
    <property type="molecule type" value="Genomic_DNA"/>
</dbReference>
<evidence type="ECO:0000256" key="7">
    <source>
        <dbReference type="ARBA" id="ARBA00023170"/>
    </source>
</evidence>
<feature type="transmembrane region" description="Helical" evidence="11">
    <location>
        <begin position="285"/>
        <end position="303"/>
    </location>
</feature>
<dbReference type="GO" id="GO:0007601">
    <property type="term" value="P:visual perception"/>
    <property type="evidence" value="ECO:0007669"/>
    <property type="project" value="UniProtKB-KW"/>
</dbReference>
<dbReference type="InterPro" id="IPR050125">
    <property type="entry name" value="GPCR_opsins"/>
</dbReference>
<dbReference type="GO" id="GO:0004930">
    <property type="term" value="F:G protein-coupled receptor activity"/>
    <property type="evidence" value="ECO:0007669"/>
    <property type="project" value="UniProtKB-KW"/>
</dbReference>
<feature type="transmembrane region" description="Helical" evidence="11">
    <location>
        <begin position="108"/>
        <end position="125"/>
    </location>
</feature>
<gene>
    <name evidence="13" type="primary">MTNR1B</name>
    <name evidence="13" type="ORF">FJT64_023075</name>
</gene>
<dbReference type="SUPFAM" id="SSF81321">
    <property type="entry name" value="Family A G protein-coupled receptor-like"/>
    <property type="match status" value="1"/>
</dbReference>
<organism evidence="13 14">
    <name type="scientific">Amphibalanus amphitrite</name>
    <name type="common">Striped barnacle</name>
    <name type="synonym">Balanus amphitrite</name>
    <dbReference type="NCBI Taxonomy" id="1232801"/>
    <lineage>
        <taxon>Eukaryota</taxon>
        <taxon>Metazoa</taxon>
        <taxon>Ecdysozoa</taxon>
        <taxon>Arthropoda</taxon>
        <taxon>Crustacea</taxon>
        <taxon>Multicrustacea</taxon>
        <taxon>Cirripedia</taxon>
        <taxon>Thoracica</taxon>
        <taxon>Thoracicalcarea</taxon>
        <taxon>Balanomorpha</taxon>
        <taxon>Balanoidea</taxon>
        <taxon>Balanidae</taxon>
        <taxon>Amphibalaninae</taxon>
        <taxon>Amphibalanus</taxon>
    </lineage>
</organism>
<feature type="domain" description="G-protein coupled receptors family 1 profile" evidence="12">
    <location>
        <begin position="48"/>
        <end position="301"/>
    </location>
</feature>
<keyword evidence="6 11" id="KW-0472">Membrane</keyword>
<evidence type="ECO:0000256" key="9">
    <source>
        <dbReference type="ARBA" id="ARBA00023305"/>
    </source>
</evidence>
<dbReference type="PRINTS" id="PR00237">
    <property type="entry name" value="GPCRRHODOPSN"/>
</dbReference>
<keyword evidence="9" id="KW-0716">Sensory transduction</keyword>
<evidence type="ECO:0000256" key="8">
    <source>
        <dbReference type="ARBA" id="ARBA00023224"/>
    </source>
</evidence>
<sequence length="361" mass="40413">MGNNTSGSGSSSLYGNGSIGDISHRYPTPFVIALSIIIVVFMIVSVTGNILVILSVCRFRSMRTRTNLFLVNLAVTDVLAALVNMPVALVTLTQGRWVFGEVLCQLNGFTFGLGTMASIHTMMHISIHKYISMARPFSRFMTRRRIVVILAAAWLWSIFYNLTPQLELTHTVYKEGATQCGPAIPRDSKQHIHSAVNSTFNFFLPLGVMLFCYTRIFVNFRQHLNRMGETSNMAERRRVLQQQRIAVTLFLVLACFLLCHVPYIVYSTGLVYAGQEHMPIIMNPISYWCIYMNSALNPITYGARCSAFRDSYRDILLGRRRSQYGGNQGGDNSPTNSGVRRSLWPDKPLSEAATLRSGGVL</sequence>
<dbReference type="Proteomes" id="UP000440578">
    <property type="component" value="Unassembled WGS sequence"/>
</dbReference>
<evidence type="ECO:0000313" key="14">
    <source>
        <dbReference type="Proteomes" id="UP000440578"/>
    </source>
</evidence>
<dbReference type="AlphaFoldDB" id="A0A6A4WJ23"/>
<keyword evidence="7 13" id="KW-0675">Receptor</keyword>
<keyword evidence="3 11" id="KW-0812">Transmembrane</keyword>
<keyword evidence="4 11" id="KW-1133">Transmembrane helix</keyword>
<comment type="caution">
    <text evidence="13">The sequence shown here is derived from an EMBL/GenBank/DDBJ whole genome shotgun (WGS) entry which is preliminary data.</text>
</comment>
<dbReference type="OrthoDB" id="10034726at2759"/>
<keyword evidence="9" id="KW-0844">Vision</keyword>
<feature type="transmembrane region" description="Helical" evidence="11">
    <location>
        <begin position="146"/>
        <end position="163"/>
    </location>
</feature>
<evidence type="ECO:0000256" key="4">
    <source>
        <dbReference type="ARBA" id="ARBA00022989"/>
    </source>
</evidence>
<evidence type="ECO:0000256" key="10">
    <source>
        <dbReference type="SAM" id="MobiDB-lite"/>
    </source>
</evidence>
<evidence type="ECO:0000313" key="13">
    <source>
        <dbReference type="EMBL" id="KAF0305249.1"/>
    </source>
</evidence>
<name>A0A6A4WJ23_AMPAM</name>
<dbReference type="InterPro" id="IPR000276">
    <property type="entry name" value="GPCR_Rhodpsn"/>
</dbReference>
<dbReference type="CDD" id="cd00637">
    <property type="entry name" value="7tm_classA_rhodopsin-like"/>
    <property type="match status" value="1"/>
</dbReference>
<reference evidence="13 14" key="1">
    <citation type="submission" date="2019-07" db="EMBL/GenBank/DDBJ databases">
        <title>Draft genome assembly of a fouling barnacle, Amphibalanus amphitrite (Darwin, 1854): The first reference genome for Thecostraca.</title>
        <authorList>
            <person name="Kim W."/>
        </authorList>
    </citation>
    <scope>NUCLEOTIDE SEQUENCE [LARGE SCALE GENOMIC DNA]</scope>
    <source>
        <strain evidence="13">SNU_AA5</strain>
        <tissue evidence="13">Soma without cirri and trophi</tissue>
    </source>
</reference>
<keyword evidence="14" id="KW-1185">Reference proteome</keyword>
<evidence type="ECO:0000256" key="3">
    <source>
        <dbReference type="ARBA" id="ARBA00022692"/>
    </source>
</evidence>
<protein>
    <submittedName>
        <fullName evidence="13">Melatonin receptor type 1B</fullName>
    </submittedName>
</protein>
<feature type="transmembrane region" description="Helical" evidence="11">
    <location>
        <begin position="200"/>
        <end position="218"/>
    </location>
</feature>
<evidence type="ECO:0000256" key="6">
    <source>
        <dbReference type="ARBA" id="ARBA00023136"/>
    </source>
</evidence>
<proteinExistence type="inferred from homology"/>